<comment type="caution">
    <text evidence="7">The sequence shown here is derived from an EMBL/GenBank/DDBJ whole genome shotgun (WGS) entry which is preliminary data.</text>
</comment>
<accession>A0AAJ5F3V3</accession>
<reference evidence="7 8" key="1">
    <citation type="submission" date="2019-04" db="EMBL/GenBank/DDBJ databases">
        <title>Deinococcus metalilatus MA1002 mutant No.5.</title>
        <authorList>
            <person name="Park W."/>
            <person name="Park C."/>
        </authorList>
    </citation>
    <scope>NUCLEOTIDE SEQUENCE [LARGE SCALE GENOMIC DNA]</scope>
    <source>
        <strain evidence="7 8">MA1002-m5</strain>
    </source>
</reference>
<dbReference type="PANTHER" id="PTHR43042:SF3">
    <property type="entry name" value="RIBOSOMAL RNA LARGE SUBUNIT METHYLTRANSFERASE YWBD-RELATED"/>
    <property type="match status" value="1"/>
</dbReference>
<dbReference type="EMBL" id="JACHFV010000005">
    <property type="protein sequence ID" value="MBB5295008.1"/>
    <property type="molecule type" value="Genomic_DNA"/>
</dbReference>
<keyword evidence="2 6" id="KW-0808">Transferase</keyword>
<reference evidence="6 9" key="2">
    <citation type="submission" date="2020-08" db="EMBL/GenBank/DDBJ databases">
        <title>Genomic Encyclopedia of Type Strains, Phase IV (KMG-IV): sequencing the most valuable type-strain genomes for metagenomic binning, comparative biology and taxonomic classification.</title>
        <authorList>
            <person name="Goeker M."/>
        </authorList>
    </citation>
    <scope>NUCLEOTIDE SEQUENCE [LARGE SCALE GENOMIC DNA]</scope>
    <source>
        <strain evidence="6 9">DSM 105434</strain>
    </source>
</reference>
<dbReference type="Proteomes" id="UP000536909">
    <property type="component" value="Unassembled WGS sequence"/>
</dbReference>
<keyword evidence="9" id="KW-1185">Reference proteome</keyword>
<dbReference type="SUPFAM" id="SSF53335">
    <property type="entry name" value="S-adenosyl-L-methionine-dependent methyltransferases"/>
    <property type="match status" value="1"/>
</dbReference>
<protein>
    <submittedName>
        <fullName evidence="7">23S rRNA (Cytosine(2499)-C(5))-methyltransferase</fullName>
    </submittedName>
    <submittedName>
        <fullName evidence="6">23S rRNA (Cytosine1962-C5)-methyltransferase</fullName>
        <ecNumber evidence="6">2.1.1.191</ecNumber>
    </submittedName>
</protein>
<evidence type="ECO:0000259" key="5">
    <source>
        <dbReference type="Pfam" id="PF17785"/>
    </source>
</evidence>
<dbReference type="SUPFAM" id="SSF88697">
    <property type="entry name" value="PUA domain-like"/>
    <property type="match status" value="1"/>
</dbReference>
<dbReference type="Pfam" id="PF17785">
    <property type="entry name" value="PUA_3"/>
    <property type="match status" value="1"/>
</dbReference>
<dbReference type="PROSITE" id="PS50890">
    <property type="entry name" value="PUA"/>
    <property type="match status" value="1"/>
</dbReference>
<dbReference type="Gene3D" id="2.30.130.10">
    <property type="entry name" value="PUA domain"/>
    <property type="match status" value="1"/>
</dbReference>
<dbReference type="Gene3D" id="3.40.50.150">
    <property type="entry name" value="Vaccinia Virus protein VP39"/>
    <property type="match status" value="1"/>
</dbReference>
<dbReference type="CDD" id="cd21153">
    <property type="entry name" value="PUA_RlmI"/>
    <property type="match status" value="1"/>
</dbReference>
<dbReference type="CDD" id="cd11572">
    <property type="entry name" value="RlmI_M_like"/>
    <property type="match status" value="1"/>
</dbReference>
<feature type="domain" description="S-adenosylmethionine-dependent methyltransferase" evidence="4">
    <location>
        <begin position="197"/>
        <end position="360"/>
    </location>
</feature>
<dbReference type="GO" id="GO:0032259">
    <property type="term" value="P:methylation"/>
    <property type="evidence" value="ECO:0007669"/>
    <property type="project" value="UniProtKB-KW"/>
</dbReference>
<evidence type="ECO:0000259" key="4">
    <source>
        <dbReference type="Pfam" id="PF10672"/>
    </source>
</evidence>
<dbReference type="InterPro" id="IPR029063">
    <property type="entry name" value="SAM-dependent_MTases_sf"/>
</dbReference>
<dbReference type="NCBIfam" id="NF033380">
    <property type="entry name" value="Rlm_2499C5"/>
    <property type="match status" value="1"/>
</dbReference>
<keyword evidence="3" id="KW-0949">S-adenosyl-L-methionine</keyword>
<dbReference type="PANTHER" id="PTHR43042">
    <property type="entry name" value="SAM-DEPENDENT METHYLTRANSFERASE"/>
    <property type="match status" value="1"/>
</dbReference>
<evidence type="ECO:0000256" key="3">
    <source>
        <dbReference type="ARBA" id="ARBA00022691"/>
    </source>
</evidence>
<dbReference type="Pfam" id="PF10672">
    <property type="entry name" value="Methyltrans_SAM"/>
    <property type="match status" value="1"/>
</dbReference>
<dbReference type="Gene3D" id="3.30.750.80">
    <property type="entry name" value="RNA methyltransferase domain (HRMD) like"/>
    <property type="match status" value="1"/>
</dbReference>
<evidence type="ECO:0000256" key="1">
    <source>
        <dbReference type="ARBA" id="ARBA00022603"/>
    </source>
</evidence>
<dbReference type="InterPro" id="IPR019614">
    <property type="entry name" value="SAM-dep_methyl-trfase"/>
</dbReference>
<dbReference type="Proteomes" id="UP000308000">
    <property type="component" value="Unassembled WGS sequence"/>
</dbReference>
<dbReference type="GO" id="GO:0003723">
    <property type="term" value="F:RNA binding"/>
    <property type="evidence" value="ECO:0007669"/>
    <property type="project" value="InterPro"/>
</dbReference>
<keyword evidence="1 6" id="KW-0489">Methyltransferase</keyword>
<dbReference type="InterPro" id="IPR015947">
    <property type="entry name" value="PUA-like_sf"/>
</dbReference>
<feature type="domain" description="RlmI-like PUA" evidence="5">
    <location>
        <begin position="16"/>
        <end position="77"/>
    </location>
</feature>
<sequence length="403" mass="44660">MPDLATTSPARPRLRLRVTAAAEAQLRGGHPWLYASSVREQNREGEAGELAVVYDRRDRFLALGLYDPHSPLRVRVLHVGFPVIVDETWWAARLDAALLRRAALFAPETDGYRVLNGESDGFPGAVVDRYADTLVLKLYTAAWFPHLPLLLELLAERFPGFRVVLRLSRNIVALAEEAGLRDGQTLAGDEPDGPVIFRESGLRFEADVVRGQKTGFFLDQRENRRRVEALAKGRRVLNAFSFSGGFSLYAARGGAREVVSLDISPHALASAERNFALNPGLTARHETVQADVFEWLAETKREFDLIILDPPSLARREAERVGAIRAYGKLAADGLRRLAPGGVLVSASCSAHVSADEFFEAVRGAARRSGRKWRELRTSRHAPDHHASFPEAEYLKAISLQLD</sequence>
<name>A0AAJ5F3V3_9DEIO</name>
<dbReference type="EC" id="2.1.1.191" evidence="6"/>
<evidence type="ECO:0000256" key="2">
    <source>
        <dbReference type="ARBA" id="ARBA00022679"/>
    </source>
</evidence>
<gene>
    <name evidence="7" type="ORF">FCS05_06515</name>
    <name evidence="6" type="ORF">HNQ10_001829</name>
</gene>
<dbReference type="RefSeq" id="WP_129119629.1">
    <property type="nucleotide sequence ID" value="NZ_BSUI01000017.1"/>
</dbReference>
<dbReference type="CDD" id="cd02440">
    <property type="entry name" value="AdoMet_MTases"/>
    <property type="match status" value="1"/>
</dbReference>
<dbReference type="EMBL" id="VBRC01000004">
    <property type="protein sequence ID" value="TLK28827.1"/>
    <property type="molecule type" value="Genomic_DNA"/>
</dbReference>
<evidence type="ECO:0000313" key="6">
    <source>
        <dbReference type="EMBL" id="MBB5295008.1"/>
    </source>
</evidence>
<dbReference type="GO" id="GO:0008168">
    <property type="term" value="F:methyltransferase activity"/>
    <property type="evidence" value="ECO:0007669"/>
    <property type="project" value="UniProtKB-KW"/>
</dbReference>
<evidence type="ECO:0000313" key="7">
    <source>
        <dbReference type="EMBL" id="TLK28827.1"/>
    </source>
</evidence>
<evidence type="ECO:0000313" key="8">
    <source>
        <dbReference type="Proteomes" id="UP000308000"/>
    </source>
</evidence>
<dbReference type="InterPro" id="IPR036974">
    <property type="entry name" value="PUA_sf"/>
</dbReference>
<dbReference type="InterPro" id="IPR041532">
    <property type="entry name" value="RlmI-like_PUA"/>
</dbReference>
<dbReference type="AlphaFoldDB" id="A0AAJ5F3V3"/>
<evidence type="ECO:0000313" key="9">
    <source>
        <dbReference type="Proteomes" id="UP000536909"/>
    </source>
</evidence>
<organism evidence="7 8">
    <name type="scientific">Deinococcus metallilatus</name>
    <dbReference type="NCBI Taxonomy" id="1211322"/>
    <lineage>
        <taxon>Bacteria</taxon>
        <taxon>Thermotogati</taxon>
        <taxon>Deinococcota</taxon>
        <taxon>Deinococci</taxon>
        <taxon>Deinococcales</taxon>
        <taxon>Deinococcaceae</taxon>
        <taxon>Deinococcus</taxon>
    </lineage>
</organism>
<proteinExistence type="predicted"/>